<dbReference type="EMBL" id="FOTO01000001">
    <property type="protein sequence ID" value="SFL35742.1"/>
    <property type="molecule type" value="Genomic_DNA"/>
</dbReference>
<organism evidence="2 3">
    <name type="scientific">Desulfomicrobium norvegicum (strain DSM 1741 / NCIMB 8310)</name>
    <name type="common">Desulfovibrio baculatus (strain Norway 4)</name>
    <name type="synonym">Desulfovibrio desulfuricans (strain Norway 4)</name>
    <dbReference type="NCBI Taxonomy" id="52561"/>
    <lineage>
        <taxon>Bacteria</taxon>
        <taxon>Pseudomonadati</taxon>
        <taxon>Thermodesulfobacteriota</taxon>
        <taxon>Desulfovibrionia</taxon>
        <taxon>Desulfovibrionales</taxon>
        <taxon>Desulfomicrobiaceae</taxon>
        <taxon>Desulfomicrobium</taxon>
    </lineage>
</organism>
<accession>A0A8G2C0M1</accession>
<dbReference type="AlphaFoldDB" id="A0A8G2C0M1"/>
<dbReference type="RefSeq" id="WP_143077827.1">
    <property type="nucleotide sequence ID" value="NZ_FOTO01000001.1"/>
</dbReference>
<dbReference type="Pfam" id="PF19116">
    <property type="entry name" value="DUF5801"/>
    <property type="match status" value="1"/>
</dbReference>
<protein>
    <submittedName>
        <fullName evidence="2">VCBS repeat-containing protein</fullName>
    </submittedName>
</protein>
<evidence type="ECO:0000259" key="1">
    <source>
        <dbReference type="Pfam" id="PF19116"/>
    </source>
</evidence>
<comment type="caution">
    <text evidence="2">The sequence shown here is derived from an EMBL/GenBank/DDBJ whole genome shotgun (WGS) entry which is preliminary data.</text>
</comment>
<evidence type="ECO:0000313" key="3">
    <source>
        <dbReference type="Proteomes" id="UP000199581"/>
    </source>
</evidence>
<feature type="domain" description="DUF5801" evidence="1">
    <location>
        <begin position="339"/>
        <end position="485"/>
    </location>
</feature>
<dbReference type="InterPro" id="IPR043824">
    <property type="entry name" value="DUF5801"/>
</dbReference>
<dbReference type="OrthoDB" id="5454111at2"/>
<sequence>MAATTQNTRLAVQAPAVGQVMVLTAVPGQDFILEGAFDQAEVRMDGGNVVFNFADGGQVVLDFTDLGDAQAPNVVMPDGTILDMQEFLAALGESEIEPAAGPEGGADGSGGVGEYRDDAGNLIAGVDRLGGLDPREFTSITVESLEADDLIEEADAAPPIPTPSIPTPPVLGPVVTQVEESSLDEGEVQWPGSNDGGTADSTSGAIPFTPGPGGEDQLFIRGVDEDVDVTGGGIVHGQYGTLVVTQNPDGTYSYEYTLDGNIDHPVPEENGGGDGRFDDDSLPDVFVMQVVNNGAIIATSSLTVNVLDDGPVIDVVPEASLSLRTEDSYLPGGSNEQPTNTDTASAGGVFQVVFGADGPKLVQYNGEYSEGGDPSLEYSFGELDGVDSGLKDMLTGESILLYTDENGNVIGRVESLGNEDATFTLTINEYGVVTLEQLRPIMHEAPDGVEGGLDEVQILTAEELVVNIRATDGDDDSASESFSLGGLIEFGDDVVTAVHDRGHVDFSQDYEIRYAISNVLFLVDVNGEEQAFKIDDYENLFNEMKDPDNPQGFVAWVEAQTGGTITAYYIKAGQVFYDSDGNVIDPELEGLGGYLAGNGNTFGGSNVQILQPTLDNHDPDAVDSGFEGGIGSGNVLDNDDGSADGIWVNGVSNDGGETWQEISEGGVVTIEGAYGTLTLYSNGEYGYTLNDSAPQGAEDVFSYQVRDGDGDQSLAMLTIEIALETMLTSNVDIA</sequence>
<proteinExistence type="predicted"/>
<reference evidence="2 3" key="1">
    <citation type="submission" date="2016-10" db="EMBL/GenBank/DDBJ databases">
        <authorList>
            <person name="Varghese N."/>
            <person name="Submissions S."/>
        </authorList>
    </citation>
    <scope>NUCLEOTIDE SEQUENCE [LARGE SCALE GENOMIC DNA]</scope>
    <source>
        <strain evidence="2 3">DSM 1741</strain>
    </source>
</reference>
<gene>
    <name evidence="2" type="ORF">SAMN05421830_101767</name>
</gene>
<evidence type="ECO:0000313" key="2">
    <source>
        <dbReference type="EMBL" id="SFL35742.1"/>
    </source>
</evidence>
<keyword evidence="3" id="KW-1185">Reference proteome</keyword>
<name>A0A8G2C0M1_DESNO</name>
<dbReference type="Pfam" id="PF17963">
    <property type="entry name" value="Big_9"/>
    <property type="match status" value="1"/>
</dbReference>
<dbReference type="Proteomes" id="UP000199581">
    <property type="component" value="Unassembled WGS sequence"/>
</dbReference>